<organism evidence="2 3">
    <name type="scientific">Riemerella anatipestifer</name>
    <name type="common">Moraxella anatipestifer</name>
    <dbReference type="NCBI Taxonomy" id="34085"/>
    <lineage>
        <taxon>Bacteria</taxon>
        <taxon>Pseudomonadati</taxon>
        <taxon>Bacteroidota</taxon>
        <taxon>Flavobacteriia</taxon>
        <taxon>Flavobacteriales</taxon>
        <taxon>Weeksellaceae</taxon>
        <taxon>Riemerella</taxon>
    </lineage>
</organism>
<keyword evidence="1" id="KW-1133">Transmembrane helix</keyword>
<dbReference type="EMBL" id="JAQZHK010000003">
    <property type="protein sequence ID" value="MDY3512595.1"/>
    <property type="molecule type" value="Genomic_DNA"/>
</dbReference>
<dbReference type="RefSeq" id="WP_154469263.1">
    <property type="nucleotide sequence ID" value="NZ_CP110126.1"/>
</dbReference>
<accession>A0AAP6LKV9</accession>
<comment type="caution">
    <text evidence="2">The sequence shown here is derived from an EMBL/GenBank/DDBJ whole genome shotgun (WGS) entry which is preliminary data.</text>
</comment>
<keyword evidence="1" id="KW-0472">Membrane</keyword>
<gene>
    <name evidence="2" type="ORF">PG303_05120</name>
</gene>
<dbReference type="Proteomes" id="UP001284033">
    <property type="component" value="Unassembled WGS sequence"/>
</dbReference>
<dbReference type="AlphaFoldDB" id="A0AAP6LKV9"/>
<name>A0AAP6LKV9_RIEAN</name>
<proteinExistence type="predicted"/>
<keyword evidence="1" id="KW-0812">Transmembrane</keyword>
<evidence type="ECO:0000313" key="3">
    <source>
        <dbReference type="Proteomes" id="UP001284033"/>
    </source>
</evidence>
<protein>
    <submittedName>
        <fullName evidence="2">Uncharacterized protein</fullName>
    </submittedName>
</protein>
<sequence>MVDLDLLHFEQLKAEVQAVFLDTHTPSEEDISSWKGIDIVYFQEDLRKKVKGNISERSFYTYFKSSPTQKLPRIDMLNLLSSYAGYANWYDFKKNHLFANEILRDTEEDNEIELQNDSDAKTLDTQEEKQRSLLNQEEIIKSENIDEGAVLQKNNNDLELFIENEELLRKESKGILKFVQPPYIWISATLLLLLTLVGIIFSDLILTKKYSFKFIDADRNTSINDYLDVKIIKEGESPILHKVKPNDILTYTTKSKSLMMVISSPYYKTDTIVRNLENALTYPEYETIELKPDDYAIMLNYYSKKADEDVSKKRERLSRLISNDALIYQVFDNETYGVEILEKDRYITLMTTPTTSLKNLEIIGTQMKNGKIVMIKFRITNDEK</sequence>
<feature type="transmembrane region" description="Helical" evidence="1">
    <location>
        <begin position="183"/>
        <end position="206"/>
    </location>
</feature>
<reference evidence="2" key="1">
    <citation type="submission" date="2023-01" db="EMBL/GenBank/DDBJ databases">
        <title>Genome-based studies on antimicrobial resistance profiles of Riemerella anatipestifer in China, 1994 to 2021.</title>
        <authorList>
            <person name="Yang Z."/>
            <person name="Zhu D."/>
        </authorList>
    </citation>
    <scope>NUCLEOTIDE SEQUENCE</scope>
    <source>
        <strain evidence="2">RCAD1218</strain>
    </source>
</reference>
<evidence type="ECO:0000256" key="1">
    <source>
        <dbReference type="SAM" id="Phobius"/>
    </source>
</evidence>
<evidence type="ECO:0000313" key="2">
    <source>
        <dbReference type="EMBL" id="MDY3512595.1"/>
    </source>
</evidence>